<dbReference type="Pfam" id="PF13807">
    <property type="entry name" value="GNVR"/>
    <property type="match status" value="1"/>
</dbReference>
<proteinExistence type="predicted"/>
<dbReference type="Pfam" id="PF01656">
    <property type="entry name" value="CbiA"/>
    <property type="match status" value="1"/>
</dbReference>
<feature type="transmembrane region" description="Helical" evidence="2">
    <location>
        <begin position="12"/>
        <end position="30"/>
    </location>
</feature>
<dbReference type="EMBL" id="AP018227">
    <property type="protein sequence ID" value="BAY84265.1"/>
    <property type="molecule type" value="Genomic_DNA"/>
</dbReference>
<dbReference type="Gene3D" id="3.40.50.300">
    <property type="entry name" value="P-loop containing nucleotide triphosphate hydrolases"/>
    <property type="match status" value="1"/>
</dbReference>
<keyword evidence="2" id="KW-0812">Transmembrane</keyword>
<dbReference type="InterPro" id="IPR002586">
    <property type="entry name" value="CobQ/CobB/MinD/ParA_Nub-bd_dom"/>
</dbReference>
<dbReference type="OrthoDB" id="570358at2"/>
<reference evidence="5 6" key="1">
    <citation type="submission" date="2017-06" db="EMBL/GenBank/DDBJ databases">
        <title>Genome sequencing of cyanobaciteial culture collection at National Institute for Environmental Studies (NIES).</title>
        <authorList>
            <person name="Hirose Y."/>
            <person name="Shimura Y."/>
            <person name="Fujisawa T."/>
            <person name="Nakamura Y."/>
            <person name="Kawachi M."/>
        </authorList>
    </citation>
    <scope>NUCLEOTIDE SEQUENCE [LARGE SCALE GENOMIC DNA]</scope>
    <source>
        <strain evidence="5 6">NIES-267</strain>
    </source>
</reference>
<evidence type="ECO:0000259" key="3">
    <source>
        <dbReference type="Pfam" id="PF01656"/>
    </source>
</evidence>
<dbReference type="GO" id="GO:0005886">
    <property type="term" value="C:plasma membrane"/>
    <property type="evidence" value="ECO:0007669"/>
    <property type="project" value="TreeGrafter"/>
</dbReference>
<keyword evidence="2" id="KW-0472">Membrane</keyword>
<protein>
    <submittedName>
        <fullName evidence="5">Uncharacterized protein</fullName>
    </submittedName>
</protein>
<dbReference type="GO" id="GO:0004713">
    <property type="term" value="F:protein tyrosine kinase activity"/>
    <property type="evidence" value="ECO:0007669"/>
    <property type="project" value="TreeGrafter"/>
</dbReference>
<evidence type="ECO:0000313" key="6">
    <source>
        <dbReference type="Proteomes" id="UP000218418"/>
    </source>
</evidence>
<dbReference type="InterPro" id="IPR050445">
    <property type="entry name" value="Bact_polysacc_biosynth/exp"/>
</dbReference>
<feature type="coiled-coil region" evidence="1">
    <location>
        <begin position="137"/>
        <end position="190"/>
    </location>
</feature>
<gene>
    <name evidence="5" type="ORF">NIES267_37610</name>
</gene>
<keyword evidence="1" id="KW-0175">Coiled coil</keyword>
<dbReference type="InterPro" id="IPR032807">
    <property type="entry name" value="GNVR"/>
</dbReference>
<dbReference type="PANTHER" id="PTHR32309">
    <property type="entry name" value="TYROSINE-PROTEIN KINASE"/>
    <property type="match status" value="1"/>
</dbReference>
<accession>A0A1Z4LSP0</accession>
<keyword evidence="2" id="KW-1133">Transmembrane helix</keyword>
<feature type="domain" description="Tyrosine-protein kinase G-rich" evidence="4">
    <location>
        <begin position="361"/>
        <end position="438"/>
    </location>
</feature>
<keyword evidence="6" id="KW-1185">Reference proteome</keyword>
<dbReference type="AlphaFoldDB" id="A0A1Z4LSP0"/>
<feature type="domain" description="CobQ/CobB/MinD/ParA nucleotide binding" evidence="3">
    <location>
        <begin position="503"/>
        <end position="673"/>
    </location>
</feature>
<evidence type="ECO:0000256" key="2">
    <source>
        <dbReference type="SAM" id="Phobius"/>
    </source>
</evidence>
<dbReference type="InterPro" id="IPR027417">
    <property type="entry name" value="P-loop_NTPase"/>
</dbReference>
<dbReference type="SUPFAM" id="SSF52540">
    <property type="entry name" value="P-loop containing nucleoside triphosphate hydrolases"/>
    <property type="match status" value="1"/>
</dbReference>
<name>A0A1Z4LSP0_9CYAN</name>
<evidence type="ECO:0000256" key="1">
    <source>
        <dbReference type="SAM" id="Coils"/>
    </source>
</evidence>
<organism evidence="5 6">
    <name type="scientific">Calothrix parasitica NIES-267</name>
    <dbReference type="NCBI Taxonomy" id="1973488"/>
    <lineage>
        <taxon>Bacteria</taxon>
        <taxon>Bacillati</taxon>
        <taxon>Cyanobacteriota</taxon>
        <taxon>Cyanophyceae</taxon>
        <taxon>Nostocales</taxon>
        <taxon>Calotrichaceae</taxon>
        <taxon>Calothrix</taxon>
    </lineage>
</organism>
<sequence length="680" mass="75053">MNKITAITFRHWKPVVLWNLLVLGLTGYIATVTPRMWDATVQLTIPATNGNLDASLGILGSLRKSDSSISAIGDSQLQMQKSILTSDTLMENVLNKDPQKTNFQSVSAYKSLFEISVDENSRIITVNTKGLSPKIAKLRTNNLIALYQQRLKELRQQNRLSKRQFSAVELEEARKKLMSAQQSLAEFKQSSALVDAEEQTKSIVTTIDNLTKSQLEAVSLAEYNQNRVSTLSNVLSMSSNQAIRSLSLGENRDYQFMRGKLAEIKAELSELRAKYTDNHPAVRELIQQEQVLSNRIQNKVQMTSGGIPIDTTVTGEGEGRAGLIEQLILAETEASGQQKRAQLIQNQINQLKSSLDSIPNQQKTLLELQRNVDVAEGVYKGLVAQVQQTNIDVFDVYPNVEILDSTRVGNNPISPKKSLMILNALLAGITGSIALILLLERRNPLLSPQDLKDMKFPMVVSIPQLKNAELTAELISDSDDNQVKFQRLASALSLQPLNNRHLLITSAMESEGKTTVTLGLGKALVDLGFRVLVVDGDFIRAELTQDLGFTQELNIKNEVISIAPNLDLLPTTPRSGQIVKMVSQGRFQQALADAESHTKYDYVLVDTAPVSATTATALMTAQIPNVLFVVKPGISFSNSVRDSLQQLMEHQAQILGLVVNGVEDSAKPYKQRLNEQVINT</sequence>
<evidence type="ECO:0000259" key="4">
    <source>
        <dbReference type="Pfam" id="PF13807"/>
    </source>
</evidence>
<dbReference type="Proteomes" id="UP000218418">
    <property type="component" value="Chromosome"/>
</dbReference>
<evidence type="ECO:0000313" key="5">
    <source>
        <dbReference type="EMBL" id="BAY84265.1"/>
    </source>
</evidence>
<dbReference type="PANTHER" id="PTHR32309:SF13">
    <property type="entry name" value="FERRIC ENTEROBACTIN TRANSPORT PROTEIN FEPE"/>
    <property type="match status" value="1"/>
</dbReference>